<keyword evidence="2" id="KW-0645">Protease</keyword>
<proteinExistence type="predicted"/>
<dbReference type="GO" id="GO:0006508">
    <property type="term" value="P:proteolysis"/>
    <property type="evidence" value="ECO:0007669"/>
    <property type="project" value="UniProtKB-KW"/>
</dbReference>
<dbReference type="Gene3D" id="2.40.70.10">
    <property type="entry name" value="Acid Proteases"/>
    <property type="match status" value="1"/>
</dbReference>
<dbReference type="CDD" id="cd05483">
    <property type="entry name" value="retropepsin_like_bacteria"/>
    <property type="match status" value="1"/>
</dbReference>
<reference evidence="2" key="1">
    <citation type="submission" date="2020-11" db="EMBL/GenBank/DDBJ databases">
        <title>Azospira restricta DSM 18626 genome sequence.</title>
        <authorList>
            <person name="Moe W.M."/>
        </authorList>
    </citation>
    <scope>NUCLEOTIDE SEQUENCE</scope>
    <source>
        <strain evidence="2">DSM 18626</strain>
    </source>
</reference>
<dbReference type="InterPro" id="IPR021109">
    <property type="entry name" value="Peptidase_aspartic_dom_sf"/>
</dbReference>
<gene>
    <name evidence="2" type="ORF">IWH25_08855</name>
</gene>
<dbReference type="EMBL" id="CP064781">
    <property type="protein sequence ID" value="QRJ65413.1"/>
    <property type="molecule type" value="Genomic_DNA"/>
</dbReference>
<protein>
    <submittedName>
        <fullName evidence="2">TIGR02281 family clan AA aspartic protease</fullName>
        <ecNumber evidence="2">3.4.23.-</ecNumber>
    </submittedName>
</protein>
<dbReference type="GO" id="GO:0004190">
    <property type="term" value="F:aspartic-type endopeptidase activity"/>
    <property type="evidence" value="ECO:0007669"/>
    <property type="project" value="InterPro"/>
</dbReference>
<keyword evidence="2" id="KW-0378">Hydrolase</keyword>
<accession>A0A974SSA1</accession>
<sequence length="222" mass="23420">MATGFMSWQWMRVPYSMVAAMLCLPLAAFAADVGVAGVFPGKALLVIDGGAPRLVAIGQRTAEGVRVLAIDGETVVLDVNGQKRQLRMGQSVVSQPAAGAAQEVKLAADARGHFVTQGAINGQVVRFLVDTGATMVSLGAADATRIGIDWRQGQPGVAQTANGQARAWKVRLDTVRVGEIVVHGVDGIVHEADLPVALLGMSFLSRMEIRNEGSTMTLKKKF</sequence>
<feature type="signal peptide" evidence="1">
    <location>
        <begin position="1"/>
        <end position="30"/>
    </location>
</feature>
<evidence type="ECO:0000313" key="3">
    <source>
        <dbReference type="Proteomes" id="UP000663444"/>
    </source>
</evidence>
<dbReference type="KEGG" id="ares:IWH25_08855"/>
<evidence type="ECO:0000313" key="2">
    <source>
        <dbReference type="EMBL" id="QRJ65413.1"/>
    </source>
</evidence>
<dbReference type="AlphaFoldDB" id="A0A974SSA1"/>
<dbReference type="InterPro" id="IPR034122">
    <property type="entry name" value="Retropepsin-like_bacterial"/>
</dbReference>
<dbReference type="PROSITE" id="PS00141">
    <property type="entry name" value="ASP_PROTEASE"/>
    <property type="match status" value="1"/>
</dbReference>
<dbReference type="SUPFAM" id="SSF50630">
    <property type="entry name" value="Acid proteases"/>
    <property type="match status" value="1"/>
</dbReference>
<organism evidence="2 3">
    <name type="scientific">Azospira restricta</name>
    <dbReference type="NCBI Taxonomy" id="404405"/>
    <lineage>
        <taxon>Bacteria</taxon>
        <taxon>Pseudomonadati</taxon>
        <taxon>Pseudomonadota</taxon>
        <taxon>Betaproteobacteria</taxon>
        <taxon>Rhodocyclales</taxon>
        <taxon>Rhodocyclaceae</taxon>
        <taxon>Azospira</taxon>
    </lineage>
</organism>
<dbReference type="InterPro" id="IPR011969">
    <property type="entry name" value="Clan_AA_Asp_peptidase_C"/>
</dbReference>
<name>A0A974SSA1_9RHOO</name>
<evidence type="ECO:0000256" key="1">
    <source>
        <dbReference type="SAM" id="SignalP"/>
    </source>
</evidence>
<feature type="chain" id="PRO_5037953126" evidence="1">
    <location>
        <begin position="31"/>
        <end position="222"/>
    </location>
</feature>
<keyword evidence="3" id="KW-1185">Reference proteome</keyword>
<keyword evidence="1" id="KW-0732">Signal</keyword>
<dbReference type="Proteomes" id="UP000663444">
    <property type="component" value="Chromosome"/>
</dbReference>
<dbReference type="EC" id="3.4.23.-" evidence="2"/>
<dbReference type="InterPro" id="IPR001969">
    <property type="entry name" value="Aspartic_peptidase_AS"/>
</dbReference>
<dbReference type="NCBIfam" id="TIGR02281">
    <property type="entry name" value="clan_AA_DTGA"/>
    <property type="match status" value="1"/>
</dbReference>
<dbReference type="Pfam" id="PF13975">
    <property type="entry name" value="gag-asp_proteas"/>
    <property type="match status" value="1"/>
</dbReference>